<protein>
    <submittedName>
        <fullName evidence="3">Amino acid racemase</fullName>
        <ecNumber evidence="3">5.1.1.-</ecNumber>
    </submittedName>
</protein>
<name>A0A6I2URA9_9FIRM</name>
<dbReference type="InterPro" id="IPR004380">
    <property type="entry name" value="Asp_race"/>
</dbReference>
<evidence type="ECO:0000313" key="3">
    <source>
        <dbReference type="EMBL" id="MSV24748.1"/>
    </source>
</evidence>
<sequence>MKTIGIIGGMGPMATADLMQKIILDTDAREDQDHIPMLIDNNTAIPDRTAAILGQGPSPVPELLRSADRLTRAGADFLIMGCNTAHYFLPLMMPYLKIPVISMIDAAARFCQRQGYRKIGLLASAGTCHAGVYQRALQHAGIRIIQPDERQEIAVHDMIYHGVKAGCSAYDTTAVRRVLSEMEAAGAEAFLLGCTEIPVAVSMYHLEGRFIDATEVLAEEAIEAAGARSKKHLAAIRC</sequence>
<dbReference type="PROSITE" id="PS00923">
    <property type="entry name" value="ASP_GLU_RACEMASE_1"/>
    <property type="match status" value="1"/>
</dbReference>
<comment type="caution">
    <text evidence="3">The sequence shown here is derived from an EMBL/GenBank/DDBJ whole genome shotgun (WGS) entry which is preliminary data.</text>
</comment>
<dbReference type="Gene3D" id="3.40.50.1860">
    <property type="match status" value="2"/>
</dbReference>
<dbReference type="RefSeq" id="WP_154620505.1">
    <property type="nucleotide sequence ID" value="NZ_VUNL01000005.1"/>
</dbReference>
<dbReference type="SUPFAM" id="SSF53681">
    <property type="entry name" value="Aspartate/glutamate racemase"/>
    <property type="match status" value="2"/>
</dbReference>
<evidence type="ECO:0000256" key="2">
    <source>
        <dbReference type="ARBA" id="ARBA00023235"/>
    </source>
</evidence>
<dbReference type="PANTHER" id="PTHR21198:SF7">
    <property type="entry name" value="ASPARTATE-GLUTAMATE RACEMASE FAMILY"/>
    <property type="match status" value="1"/>
</dbReference>
<reference evidence="3 4" key="1">
    <citation type="submission" date="2019-08" db="EMBL/GenBank/DDBJ databases">
        <title>In-depth cultivation of the pig gut microbiome towards novel bacterial diversity and tailored functional studies.</title>
        <authorList>
            <person name="Wylensek D."/>
            <person name="Hitch T.C.A."/>
            <person name="Clavel T."/>
        </authorList>
    </citation>
    <scope>NUCLEOTIDE SEQUENCE [LARGE SCALE GENOMIC DNA]</scope>
    <source>
        <strain evidence="4">WCA-380-WT-3B3</strain>
    </source>
</reference>
<accession>A0A6I2URA9</accession>
<gene>
    <name evidence="3" type="ORF">FYJ78_06030</name>
</gene>
<evidence type="ECO:0000256" key="1">
    <source>
        <dbReference type="ARBA" id="ARBA00007847"/>
    </source>
</evidence>
<keyword evidence="4" id="KW-1185">Reference proteome</keyword>
<dbReference type="InterPro" id="IPR018187">
    <property type="entry name" value="Asp/Glu_racemase_AS_1"/>
</dbReference>
<dbReference type="Proteomes" id="UP000430222">
    <property type="component" value="Unassembled WGS sequence"/>
</dbReference>
<dbReference type="EC" id="5.1.1.-" evidence="3"/>
<dbReference type="PANTHER" id="PTHR21198">
    <property type="entry name" value="GLUTAMATE RACEMASE"/>
    <property type="match status" value="1"/>
</dbReference>
<organism evidence="3 4">
    <name type="scientific">Selenomonas montiformis</name>
    <dbReference type="NCBI Taxonomy" id="2652285"/>
    <lineage>
        <taxon>Bacteria</taxon>
        <taxon>Bacillati</taxon>
        <taxon>Bacillota</taxon>
        <taxon>Negativicutes</taxon>
        <taxon>Selenomonadales</taxon>
        <taxon>Selenomonadaceae</taxon>
        <taxon>Selenomonas</taxon>
    </lineage>
</organism>
<dbReference type="InterPro" id="IPR015942">
    <property type="entry name" value="Asp/Glu/hydantoin_racemase"/>
</dbReference>
<dbReference type="NCBIfam" id="TIGR00035">
    <property type="entry name" value="asp_race"/>
    <property type="match status" value="1"/>
</dbReference>
<dbReference type="AlphaFoldDB" id="A0A6I2URA9"/>
<proteinExistence type="inferred from homology"/>
<dbReference type="InterPro" id="IPR001920">
    <property type="entry name" value="Asp/Glu_race"/>
</dbReference>
<keyword evidence="2 3" id="KW-0413">Isomerase</keyword>
<dbReference type="GO" id="GO:0047661">
    <property type="term" value="F:amino-acid racemase activity"/>
    <property type="evidence" value="ECO:0007669"/>
    <property type="project" value="InterPro"/>
</dbReference>
<dbReference type="EMBL" id="VUNL01000005">
    <property type="protein sequence ID" value="MSV24748.1"/>
    <property type="molecule type" value="Genomic_DNA"/>
</dbReference>
<dbReference type="Pfam" id="PF01177">
    <property type="entry name" value="Asp_Glu_race"/>
    <property type="match status" value="1"/>
</dbReference>
<comment type="similarity">
    <text evidence="1">Belongs to the aspartate/glutamate racemases family.</text>
</comment>
<evidence type="ECO:0000313" key="4">
    <source>
        <dbReference type="Proteomes" id="UP000430222"/>
    </source>
</evidence>